<name>A0A6B3NP68_9CYAN</name>
<evidence type="ECO:0000313" key="1">
    <source>
        <dbReference type="EMBL" id="NER31028.1"/>
    </source>
</evidence>
<organism evidence="1">
    <name type="scientific">Symploca sp. SIO1C4</name>
    <dbReference type="NCBI Taxonomy" id="2607765"/>
    <lineage>
        <taxon>Bacteria</taxon>
        <taxon>Bacillati</taxon>
        <taxon>Cyanobacteriota</taxon>
        <taxon>Cyanophyceae</taxon>
        <taxon>Coleofasciculales</taxon>
        <taxon>Coleofasciculaceae</taxon>
        <taxon>Symploca</taxon>
    </lineage>
</organism>
<dbReference type="EMBL" id="JAAHFQ010000703">
    <property type="protein sequence ID" value="NER31028.1"/>
    <property type="molecule type" value="Genomic_DNA"/>
</dbReference>
<comment type="caution">
    <text evidence="1">The sequence shown here is derived from an EMBL/GenBank/DDBJ whole genome shotgun (WGS) entry which is preliminary data.</text>
</comment>
<dbReference type="AlphaFoldDB" id="A0A6B3NP68"/>
<reference evidence="1" key="1">
    <citation type="submission" date="2019-11" db="EMBL/GenBank/DDBJ databases">
        <title>Genomic insights into an expanded diversity of filamentous marine cyanobacteria reveals the extraordinary biosynthetic potential of Moorea and Okeania.</title>
        <authorList>
            <person name="Ferreira Leao T."/>
            <person name="Wang M."/>
            <person name="Moss N."/>
            <person name="Da Silva R."/>
            <person name="Sanders J."/>
            <person name="Nurk S."/>
            <person name="Gurevich A."/>
            <person name="Humphrey G."/>
            <person name="Reher R."/>
            <person name="Zhu Q."/>
            <person name="Belda-Ferre P."/>
            <person name="Glukhov E."/>
            <person name="Rex R."/>
            <person name="Dorrestein P.C."/>
            <person name="Knight R."/>
            <person name="Pevzner P."/>
            <person name="Gerwick W.H."/>
            <person name="Gerwick L."/>
        </authorList>
    </citation>
    <scope>NUCLEOTIDE SEQUENCE</scope>
    <source>
        <strain evidence="1">SIO1C4</strain>
    </source>
</reference>
<accession>A0A6B3NP68</accession>
<sequence length="63" mass="7727">MSYRDRLKPWAIARLLHNKLRYSIIDRYRTKSDAEGHLNWWRQNLPEAKFEVVWDLPTEDKAK</sequence>
<gene>
    <name evidence="1" type="ORF">F6J89_26270</name>
</gene>
<protein>
    <submittedName>
        <fullName evidence="1">Uncharacterized protein</fullName>
    </submittedName>
</protein>
<proteinExistence type="predicted"/>